<dbReference type="InterPro" id="IPR039859">
    <property type="entry name" value="PFA4/ZDH16/20/ERF2-like"/>
</dbReference>
<name>A0AA88HVJ7_ARTSF</name>
<dbReference type="Proteomes" id="UP001187531">
    <property type="component" value="Unassembled WGS sequence"/>
</dbReference>
<organism evidence="2 3">
    <name type="scientific">Artemia franciscana</name>
    <name type="common">Brine shrimp</name>
    <name type="synonym">Artemia sanfranciscana</name>
    <dbReference type="NCBI Taxonomy" id="6661"/>
    <lineage>
        <taxon>Eukaryota</taxon>
        <taxon>Metazoa</taxon>
        <taxon>Ecdysozoa</taxon>
        <taxon>Arthropoda</taxon>
        <taxon>Crustacea</taxon>
        <taxon>Branchiopoda</taxon>
        <taxon>Anostraca</taxon>
        <taxon>Artemiidae</taxon>
        <taxon>Artemia</taxon>
    </lineage>
</organism>
<evidence type="ECO:0000256" key="1">
    <source>
        <dbReference type="SAM" id="Phobius"/>
    </source>
</evidence>
<proteinExistence type="predicted"/>
<gene>
    <name evidence="2" type="ORF">QYM36_011586</name>
</gene>
<keyword evidence="1" id="KW-1133">Transmembrane helix</keyword>
<dbReference type="PANTHER" id="PTHR12246">
    <property type="entry name" value="PALMITOYLTRANSFERASE ZDHHC16"/>
    <property type="match status" value="1"/>
</dbReference>
<sequence>MLLRIKHHDHEIGGVESHAVENQAPRPRNWRRSAIIFEALITVAVFLALGALTLWHTRLITRNETSIEVLEKSDVRNKMKESGKLVESHAMENQAPRQRNWRRSAIIFEALITVAVFLALCALTLWHTRLITRNETSIEALENSDVRNKMKESGK</sequence>
<feature type="non-terminal residue" evidence="2">
    <location>
        <position position="155"/>
    </location>
</feature>
<evidence type="ECO:0000313" key="3">
    <source>
        <dbReference type="Proteomes" id="UP001187531"/>
    </source>
</evidence>
<evidence type="ECO:0000313" key="2">
    <source>
        <dbReference type="EMBL" id="KAK2712936.1"/>
    </source>
</evidence>
<reference evidence="2" key="1">
    <citation type="submission" date="2023-07" db="EMBL/GenBank/DDBJ databases">
        <title>Chromosome-level genome assembly of Artemia franciscana.</title>
        <authorList>
            <person name="Jo E."/>
        </authorList>
    </citation>
    <scope>NUCLEOTIDE SEQUENCE</scope>
    <source>
        <tissue evidence="2">Whole body</tissue>
    </source>
</reference>
<keyword evidence="3" id="KW-1185">Reference proteome</keyword>
<accession>A0AA88HVJ7</accession>
<feature type="transmembrane region" description="Helical" evidence="1">
    <location>
        <begin position="105"/>
        <end position="126"/>
    </location>
</feature>
<feature type="transmembrane region" description="Helical" evidence="1">
    <location>
        <begin position="35"/>
        <end position="55"/>
    </location>
</feature>
<dbReference type="AlphaFoldDB" id="A0AA88HVJ7"/>
<comment type="caution">
    <text evidence="2">The sequence shown here is derived from an EMBL/GenBank/DDBJ whole genome shotgun (WGS) entry which is preliminary data.</text>
</comment>
<keyword evidence="1" id="KW-0472">Membrane</keyword>
<dbReference type="GO" id="GO:0016409">
    <property type="term" value="F:palmitoyltransferase activity"/>
    <property type="evidence" value="ECO:0007669"/>
    <property type="project" value="InterPro"/>
</dbReference>
<keyword evidence="1" id="KW-0812">Transmembrane</keyword>
<protein>
    <submittedName>
        <fullName evidence="2">Uncharacterized protein</fullName>
    </submittedName>
</protein>
<dbReference type="EMBL" id="JAVRJZ010000015">
    <property type="protein sequence ID" value="KAK2712936.1"/>
    <property type="molecule type" value="Genomic_DNA"/>
</dbReference>